<feature type="domain" description="D-isomer specific 2-hydroxyacid dehydrogenase catalytic" evidence="6">
    <location>
        <begin position="19"/>
        <end position="318"/>
    </location>
</feature>
<keyword evidence="4" id="KW-0520">NAD</keyword>
<keyword evidence="3 5" id="KW-0560">Oxidoreductase</keyword>
<evidence type="ECO:0000256" key="4">
    <source>
        <dbReference type="ARBA" id="ARBA00023027"/>
    </source>
</evidence>
<evidence type="ECO:0000313" key="8">
    <source>
        <dbReference type="EMBL" id="QTX04718.1"/>
    </source>
</evidence>
<evidence type="ECO:0000313" key="9">
    <source>
        <dbReference type="Proteomes" id="UP000671914"/>
    </source>
</evidence>
<dbReference type="InterPro" id="IPR029752">
    <property type="entry name" value="D-isomer_DH_CS1"/>
</dbReference>
<evidence type="ECO:0000256" key="1">
    <source>
        <dbReference type="ARBA" id="ARBA00005854"/>
    </source>
</evidence>
<dbReference type="PANTHER" id="PTHR42789:SF1">
    <property type="entry name" value="D-ISOMER SPECIFIC 2-HYDROXYACID DEHYDROGENASE FAMILY PROTEIN (AFU_ORTHOLOGUE AFUA_6G10090)"/>
    <property type="match status" value="1"/>
</dbReference>
<dbReference type="PROSITE" id="PS00065">
    <property type="entry name" value="D_2_HYDROXYACID_DH_1"/>
    <property type="match status" value="1"/>
</dbReference>
<dbReference type="InterPro" id="IPR006140">
    <property type="entry name" value="D-isomer_DH_NAD-bd"/>
</dbReference>
<dbReference type="InterPro" id="IPR050857">
    <property type="entry name" value="D-2-hydroxyacid_DH"/>
</dbReference>
<evidence type="ECO:0000256" key="3">
    <source>
        <dbReference type="ARBA" id="ARBA00023002"/>
    </source>
</evidence>
<gene>
    <name evidence="8" type="ORF">G127AT_00095</name>
</gene>
<evidence type="ECO:0000259" key="7">
    <source>
        <dbReference type="Pfam" id="PF02826"/>
    </source>
</evidence>
<dbReference type="PANTHER" id="PTHR42789">
    <property type="entry name" value="D-ISOMER SPECIFIC 2-HYDROXYACID DEHYDROGENASE FAMILY PROTEIN (AFU_ORTHOLOGUE AFUA_6G10090)"/>
    <property type="match status" value="1"/>
</dbReference>
<dbReference type="InterPro" id="IPR006139">
    <property type="entry name" value="D-isomer_2_OHA_DH_cat_dom"/>
</dbReference>
<evidence type="ECO:0000256" key="5">
    <source>
        <dbReference type="RuleBase" id="RU003719"/>
    </source>
</evidence>
<comment type="similarity">
    <text evidence="1 5">Belongs to the D-isomer specific 2-hydroxyacid dehydrogenase family.</text>
</comment>
<dbReference type="AlphaFoldDB" id="A0A975INL0"/>
<dbReference type="InterPro" id="IPR036291">
    <property type="entry name" value="NAD(P)-bd_dom_sf"/>
</dbReference>
<name>A0A975INL0_9MICO</name>
<dbReference type="SUPFAM" id="SSF51735">
    <property type="entry name" value="NAD(P)-binding Rossmann-fold domains"/>
    <property type="match status" value="1"/>
</dbReference>
<dbReference type="SUPFAM" id="SSF52283">
    <property type="entry name" value="Formate/glycerate dehydrogenase catalytic domain-like"/>
    <property type="match status" value="1"/>
</dbReference>
<proteinExistence type="inferred from homology"/>
<dbReference type="GO" id="GO:0051287">
    <property type="term" value="F:NAD binding"/>
    <property type="evidence" value="ECO:0007669"/>
    <property type="project" value="InterPro"/>
</dbReference>
<dbReference type="KEGG" id="aarc:G127AT_00095"/>
<sequence length="324" mass="35203">MRIAILDDYQNAARGFADWDRLERDHGAEITVFDEYLGAGDDEVVAALDGFDAVVAMRERTPFTAARLARLPKLGLIVSTGRRNASIDLAAAHEHGVVVSHTGYLPSPAAEHTWALILAAVRRLDVELGSAGRGWTADAGWQRTVGRGLEGRTLGVLGLGNLGARVARVGLAFGMDVIAWSEHLTAERASEHGVRRVEKEELFAAADILTVHLVLSRRTRGLVGEREFALMKPDAIFVNTSRGPIADEHALIAALEEDRIGMAALDVFDTEPLPAGHPLRLAPRTVLTPHIGYVTREQYEVFYRDAVEGIAAWAAGRPIRVMEG</sequence>
<dbReference type="RefSeq" id="WP_210898591.1">
    <property type="nucleotide sequence ID" value="NZ_CP071696.1"/>
</dbReference>
<keyword evidence="9" id="KW-1185">Reference proteome</keyword>
<dbReference type="Proteomes" id="UP000671914">
    <property type="component" value="Chromosome"/>
</dbReference>
<evidence type="ECO:0000259" key="6">
    <source>
        <dbReference type="Pfam" id="PF00389"/>
    </source>
</evidence>
<accession>A0A975INL0</accession>
<protein>
    <submittedName>
        <fullName evidence="8">D-2-hydroxyacid dehydrogenase family protein</fullName>
    </submittedName>
</protein>
<keyword evidence="2" id="KW-0028">Amino-acid biosynthesis</keyword>
<evidence type="ECO:0000256" key="2">
    <source>
        <dbReference type="ARBA" id="ARBA00022605"/>
    </source>
</evidence>
<organism evidence="8 9">
    <name type="scientific">Agromyces archimandritae</name>
    <dbReference type="NCBI Taxonomy" id="2781962"/>
    <lineage>
        <taxon>Bacteria</taxon>
        <taxon>Bacillati</taxon>
        <taxon>Actinomycetota</taxon>
        <taxon>Actinomycetes</taxon>
        <taxon>Micrococcales</taxon>
        <taxon>Microbacteriaceae</taxon>
        <taxon>Agromyces</taxon>
    </lineage>
</organism>
<dbReference type="Pfam" id="PF00389">
    <property type="entry name" value="2-Hacid_dh"/>
    <property type="match status" value="1"/>
</dbReference>
<dbReference type="EMBL" id="CP071696">
    <property type="protein sequence ID" value="QTX04718.1"/>
    <property type="molecule type" value="Genomic_DNA"/>
</dbReference>
<dbReference type="GO" id="GO:0008652">
    <property type="term" value="P:amino acid biosynthetic process"/>
    <property type="evidence" value="ECO:0007669"/>
    <property type="project" value="UniProtKB-KW"/>
</dbReference>
<dbReference type="Pfam" id="PF02826">
    <property type="entry name" value="2-Hacid_dh_C"/>
    <property type="match status" value="1"/>
</dbReference>
<feature type="domain" description="D-isomer specific 2-hydroxyacid dehydrogenase NAD-binding" evidence="7">
    <location>
        <begin position="115"/>
        <end position="292"/>
    </location>
</feature>
<dbReference type="Gene3D" id="3.40.50.720">
    <property type="entry name" value="NAD(P)-binding Rossmann-like Domain"/>
    <property type="match status" value="2"/>
</dbReference>
<dbReference type="CDD" id="cd12169">
    <property type="entry name" value="PGDH_like_1"/>
    <property type="match status" value="1"/>
</dbReference>
<reference evidence="8" key="1">
    <citation type="submission" date="2021-03" db="EMBL/GenBank/DDBJ databases">
        <title>Agromyces archimandritus sp. nov., isolated from the cockroach Archimandrita tessellata.</title>
        <authorList>
            <person name="Guzman J."/>
            <person name="Ortuzar M."/>
            <person name="Poehlein A."/>
            <person name="Daniel R."/>
            <person name="Trujillo M."/>
            <person name="Vilcinskas A."/>
        </authorList>
    </citation>
    <scope>NUCLEOTIDE SEQUENCE</scope>
    <source>
        <strain evidence="8">G127AT</strain>
    </source>
</reference>
<dbReference type="GO" id="GO:0016616">
    <property type="term" value="F:oxidoreductase activity, acting on the CH-OH group of donors, NAD or NADP as acceptor"/>
    <property type="evidence" value="ECO:0007669"/>
    <property type="project" value="InterPro"/>
</dbReference>